<dbReference type="InterPro" id="IPR014044">
    <property type="entry name" value="CAP_dom"/>
</dbReference>
<reference evidence="3 4" key="1">
    <citation type="submission" date="2013-05" db="EMBL/GenBank/DDBJ databases">
        <title>Draft genome of the parasitic nematode Anyclostoma ceylanicum.</title>
        <authorList>
            <person name="Mitreva M."/>
        </authorList>
    </citation>
    <scope>NUCLEOTIDE SEQUENCE [LARGE SCALE GENOMIC DNA]</scope>
</reference>
<dbReference type="InterPro" id="IPR035940">
    <property type="entry name" value="CAP_sf"/>
</dbReference>
<dbReference type="EMBL" id="KE125022">
    <property type="protein sequence ID" value="EPB72822.1"/>
    <property type="molecule type" value="Genomic_DNA"/>
</dbReference>
<feature type="chain" id="PRO_5002307451" evidence="1">
    <location>
        <begin position="22"/>
        <end position="343"/>
    </location>
</feature>
<feature type="signal peptide" evidence="1">
    <location>
        <begin position="1"/>
        <end position="21"/>
    </location>
</feature>
<keyword evidence="4" id="KW-1185">Reference proteome</keyword>
<proteinExistence type="predicted"/>
<dbReference type="Gene3D" id="3.40.33.10">
    <property type="entry name" value="CAP"/>
    <property type="match status" value="1"/>
</dbReference>
<keyword evidence="1" id="KW-0732">Signal</keyword>
<feature type="domain" description="SCP" evidence="2">
    <location>
        <begin position="144"/>
        <end position="302"/>
    </location>
</feature>
<accession>A0A0D6LYY5</accession>
<evidence type="ECO:0000313" key="4">
    <source>
        <dbReference type="Proteomes" id="UP000054495"/>
    </source>
</evidence>
<protein>
    <submittedName>
        <fullName evidence="3">SCP-like protein</fullName>
    </submittedName>
</protein>
<dbReference type="AlphaFoldDB" id="A0A0D6LYY5"/>
<dbReference type="CDD" id="cd05380">
    <property type="entry name" value="CAP_euk"/>
    <property type="match status" value="1"/>
</dbReference>
<dbReference type="SMART" id="SM00198">
    <property type="entry name" value="SCP"/>
    <property type="match status" value="1"/>
</dbReference>
<evidence type="ECO:0000259" key="2">
    <source>
        <dbReference type="SMART" id="SM00198"/>
    </source>
</evidence>
<evidence type="ECO:0000313" key="3">
    <source>
        <dbReference type="EMBL" id="EPB72822.1"/>
    </source>
</evidence>
<dbReference type="Proteomes" id="UP000054495">
    <property type="component" value="Unassembled WGS sequence"/>
</dbReference>
<organism evidence="3 4">
    <name type="scientific">Ancylostoma ceylanicum</name>
    <dbReference type="NCBI Taxonomy" id="53326"/>
    <lineage>
        <taxon>Eukaryota</taxon>
        <taxon>Metazoa</taxon>
        <taxon>Ecdysozoa</taxon>
        <taxon>Nematoda</taxon>
        <taxon>Chromadorea</taxon>
        <taxon>Rhabditida</taxon>
        <taxon>Rhabditina</taxon>
        <taxon>Rhabditomorpha</taxon>
        <taxon>Strongyloidea</taxon>
        <taxon>Ancylostomatidae</taxon>
        <taxon>Ancylostomatinae</taxon>
        <taxon>Ancylostoma</taxon>
    </lineage>
</organism>
<sequence>MRFCTLAITFALVVALSLVEGMPVPNRLLAHSKSTPPLTSYFFIQFCGEVSRSRKPSQLHSWDCDLEHHAWSGVCDGTVDKNTYGVIEDTAGTDPIYMKAGNAQEICQCTNQGKDCIDYLCQIDYTPVGDIPTRVCTAKDGMNSDLETIATDMHNYYRRLVATGWAKDKKDGYAPTAKDMYALVGHKYTDCQAPDTIAEDTKAKVTGCPSTAPQADPGRSLNYYYVTKYNIPREQLLQEAISKWMKQLEDVGVGKTNIFDENAGVTYYANMVHDKVEKFACAVDVCDKTGNSAVICQYNALEHSFPKTCSIPTDGDPIYELGKPCKCTGGRQCSPLQGLCVVP</sequence>
<name>A0A0D6LYY5_9BILA</name>
<evidence type="ECO:0000256" key="1">
    <source>
        <dbReference type="SAM" id="SignalP"/>
    </source>
</evidence>
<gene>
    <name evidence="3" type="ORF">ANCCEY_08099</name>
</gene>
<dbReference type="Pfam" id="PF00188">
    <property type="entry name" value="CAP"/>
    <property type="match status" value="1"/>
</dbReference>
<dbReference type="SUPFAM" id="SSF55797">
    <property type="entry name" value="PR-1-like"/>
    <property type="match status" value="1"/>
</dbReference>